<evidence type="ECO:0000313" key="11">
    <source>
        <dbReference type="EMBL" id="KAJ8984846.1"/>
    </source>
</evidence>
<protein>
    <recommendedName>
        <fullName evidence="10">Elongation of very long chain fatty acids protein</fullName>
        <ecNumber evidence="10">2.3.1.199</ecNumber>
    </recommendedName>
    <alternativeName>
        <fullName evidence="10">Very-long-chain 3-oxoacyl-CoA synthase</fullName>
    </alternativeName>
</protein>
<dbReference type="Pfam" id="PF01151">
    <property type="entry name" value="ELO"/>
    <property type="match status" value="1"/>
</dbReference>
<proteinExistence type="inferred from homology"/>
<dbReference type="EMBL" id="JAPWTJ010000025">
    <property type="protein sequence ID" value="KAJ8984846.1"/>
    <property type="molecule type" value="Genomic_DNA"/>
</dbReference>
<comment type="subcellular location">
    <subcellularLocation>
        <location evidence="1">Membrane</location>
        <topology evidence="1">Multi-pass membrane protein</topology>
    </subcellularLocation>
</comment>
<dbReference type="EC" id="2.3.1.199" evidence="10"/>
<keyword evidence="8 10" id="KW-0472">Membrane</keyword>
<feature type="transmembrane region" description="Helical" evidence="10">
    <location>
        <begin position="244"/>
        <end position="261"/>
    </location>
</feature>
<feature type="transmembrane region" description="Helical" evidence="10">
    <location>
        <begin position="27"/>
        <end position="48"/>
    </location>
</feature>
<keyword evidence="2 10" id="KW-0444">Lipid biosynthesis</keyword>
<keyword evidence="7 10" id="KW-0443">Lipid metabolism</keyword>
<name>A0ABQ9K2Q6_9CUCU</name>
<organism evidence="11 12">
    <name type="scientific">Molorchus minor</name>
    <dbReference type="NCBI Taxonomy" id="1323400"/>
    <lineage>
        <taxon>Eukaryota</taxon>
        <taxon>Metazoa</taxon>
        <taxon>Ecdysozoa</taxon>
        <taxon>Arthropoda</taxon>
        <taxon>Hexapoda</taxon>
        <taxon>Insecta</taxon>
        <taxon>Pterygota</taxon>
        <taxon>Neoptera</taxon>
        <taxon>Endopterygota</taxon>
        <taxon>Coleoptera</taxon>
        <taxon>Polyphaga</taxon>
        <taxon>Cucujiformia</taxon>
        <taxon>Chrysomeloidea</taxon>
        <taxon>Cerambycidae</taxon>
        <taxon>Lamiinae</taxon>
        <taxon>Monochamini</taxon>
        <taxon>Molorchus</taxon>
    </lineage>
</organism>
<evidence type="ECO:0000256" key="3">
    <source>
        <dbReference type="ARBA" id="ARBA00022679"/>
    </source>
</evidence>
<keyword evidence="12" id="KW-1185">Reference proteome</keyword>
<keyword evidence="5 10" id="KW-0276">Fatty acid metabolism</keyword>
<evidence type="ECO:0000256" key="5">
    <source>
        <dbReference type="ARBA" id="ARBA00022832"/>
    </source>
</evidence>
<gene>
    <name evidence="11" type="ORF">NQ317_013047</name>
</gene>
<comment type="catalytic activity">
    <reaction evidence="10">
        <text>a very-long-chain acyl-CoA + malonyl-CoA + H(+) = a very-long-chain 3-oxoacyl-CoA + CO2 + CoA</text>
        <dbReference type="Rhea" id="RHEA:32727"/>
        <dbReference type="ChEBI" id="CHEBI:15378"/>
        <dbReference type="ChEBI" id="CHEBI:16526"/>
        <dbReference type="ChEBI" id="CHEBI:57287"/>
        <dbReference type="ChEBI" id="CHEBI:57384"/>
        <dbReference type="ChEBI" id="CHEBI:90725"/>
        <dbReference type="ChEBI" id="CHEBI:90736"/>
        <dbReference type="EC" id="2.3.1.199"/>
    </reaction>
</comment>
<feature type="transmembrane region" description="Helical" evidence="10">
    <location>
        <begin position="174"/>
        <end position="195"/>
    </location>
</feature>
<evidence type="ECO:0000256" key="6">
    <source>
        <dbReference type="ARBA" id="ARBA00022989"/>
    </source>
</evidence>
<comment type="caution">
    <text evidence="11">The sequence shown here is derived from an EMBL/GenBank/DDBJ whole genome shotgun (WGS) entry which is preliminary data.</text>
</comment>
<evidence type="ECO:0000313" key="12">
    <source>
        <dbReference type="Proteomes" id="UP001162164"/>
    </source>
</evidence>
<dbReference type="PANTHER" id="PTHR11157">
    <property type="entry name" value="FATTY ACID ACYL TRANSFERASE-RELATED"/>
    <property type="match status" value="1"/>
</dbReference>
<comment type="similarity">
    <text evidence="10">Belongs to the ELO family.</text>
</comment>
<evidence type="ECO:0000256" key="4">
    <source>
        <dbReference type="ARBA" id="ARBA00022692"/>
    </source>
</evidence>
<feature type="transmembrane region" description="Helical" evidence="10">
    <location>
        <begin position="149"/>
        <end position="167"/>
    </location>
</feature>
<keyword evidence="6 10" id="KW-1133">Transmembrane helix</keyword>
<dbReference type="Proteomes" id="UP001162164">
    <property type="component" value="Unassembled WGS sequence"/>
</dbReference>
<feature type="transmembrane region" description="Helical" evidence="10">
    <location>
        <begin position="215"/>
        <end position="232"/>
    </location>
</feature>
<keyword evidence="3 10" id="KW-0808">Transferase</keyword>
<evidence type="ECO:0000256" key="8">
    <source>
        <dbReference type="ARBA" id="ARBA00023136"/>
    </source>
</evidence>
<accession>A0ABQ9K2Q6</accession>
<dbReference type="InterPro" id="IPR002076">
    <property type="entry name" value="ELO_fam"/>
</dbReference>
<sequence length="263" mass="30888">MALILKRIYTSYYWLFEEKSDPRSETLGLFLMSSPIKPVLVLAAYLYFVNKLGPKLMANRKPFDLRKVLIAYNLAQVILNAYIVYEAAFEILLYLKNDCDPIDYSYSPRSIHVLKTYHMFFPYKNGGSFGYGEYQQVFFVLRKKYNQTSFLHVYHHFGMVMMLWFAVKFFGGGAGAYIGLINGAVHTVMYTYYLLTAVDDKWKSSVALKKAITQMQMVQFSMFIVIYGRLLLKSDCHYPKLCSYFFVPQNFFMLMLFGDFYRR</sequence>
<keyword evidence="9 10" id="KW-0275">Fatty acid biosynthesis</keyword>
<keyword evidence="4 10" id="KW-0812">Transmembrane</keyword>
<evidence type="ECO:0000256" key="10">
    <source>
        <dbReference type="RuleBase" id="RU361115"/>
    </source>
</evidence>
<feature type="non-terminal residue" evidence="11">
    <location>
        <position position="263"/>
    </location>
</feature>
<evidence type="ECO:0000256" key="7">
    <source>
        <dbReference type="ARBA" id="ARBA00023098"/>
    </source>
</evidence>
<evidence type="ECO:0000256" key="9">
    <source>
        <dbReference type="ARBA" id="ARBA00023160"/>
    </source>
</evidence>
<evidence type="ECO:0000256" key="2">
    <source>
        <dbReference type="ARBA" id="ARBA00022516"/>
    </source>
</evidence>
<feature type="transmembrane region" description="Helical" evidence="10">
    <location>
        <begin position="68"/>
        <end position="85"/>
    </location>
</feature>
<reference evidence="11" key="1">
    <citation type="journal article" date="2023" name="Insect Mol. Biol.">
        <title>Genome sequencing provides insights into the evolution of gene families encoding plant cell wall-degrading enzymes in longhorned beetles.</title>
        <authorList>
            <person name="Shin N.R."/>
            <person name="Okamura Y."/>
            <person name="Kirsch R."/>
            <person name="Pauchet Y."/>
        </authorList>
    </citation>
    <scope>NUCLEOTIDE SEQUENCE</scope>
    <source>
        <strain evidence="11">MMC_N1</strain>
    </source>
</reference>
<dbReference type="PANTHER" id="PTHR11157:SF21">
    <property type="entry name" value="ELONGATION OF VERY LONG CHAIN FATTY ACIDS PROTEIN"/>
    <property type="match status" value="1"/>
</dbReference>
<evidence type="ECO:0000256" key="1">
    <source>
        <dbReference type="ARBA" id="ARBA00004141"/>
    </source>
</evidence>